<organism evidence="4 5">
    <name type="scientific">Paenochrobactrum gallinarii</name>
    <dbReference type="NCBI Taxonomy" id="643673"/>
    <lineage>
        <taxon>Bacteria</taxon>
        <taxon>Pseudomonadati</taxon>
        <taxon>Pseudomonadota</taxon>
        <taxon>Alphaproteobacteria</taxon>
        <taxon>Hyphomicrobiales</taxon>
        <taxon>Brucellaceae</taxon>
        <taxon>Paenochrobactrum</taxon>
    </lineage>
</organism>
<evidence type="ECO:0000256" key="2">
    <source>
        <dbReference type="ARBA" id="ARBA00022679"/>
    </source>
</evidence>
<evidence type="ECO:0000256" key="1">
    <source>
        <dbReference type="ARBA" id="ARBA00022603"/>
    </source>
</evidence>
<reference evidence="4 5" key="1">
    <citation type="submission" date="2020-08" db="EMBL/GenBank/DDBJ databases">
        <title>Genomic Encyclopedia of Type Strains, Phase IV (KMG-IV): sequencing the most valuable type-strain genomes for metagenomic binning, comparative biology and taxonomic classification.</title>
        <authorList>
            <person name="Goeker M."/>
        </authorList>
    </citation>
    <scope>NUCLEOTIDE SEQUENCE [LARGE SCALE GENOMIC DNA]</scope>
    <source>
        <strain evidence="4 5">DSM 22336</strain>
    </source>
</reference>
<gene>
    <name evidence="4" type="ORF">FHS77_001453</name>
</gene>
<evidence type="ECO:0000313" key="5">
    <source>
        <dbReference type="Proteomes" id="UP000555393"/>
    </source>
</evidence>
<evidence type="ECO:0000259" key="3">
    <source>
        <dbReference type="Pfam" id="PF08241"/>
    </source>
</evidence>
<sequence length="301" mass="32928">MSGSGIFDRQLMLQFQKRALAKPVAGADFLLERSVEDVLDRLSAVERQFSTGVALMGYTDALARGLQQSGKVEKIIRIEQGDFYFQGSDSAFEHGVIEPSEILPLEPQSADLIVSLMSLHLINDLPGMLIQIARALRPDGLFLAAFSGTGTLGELRESLMQAEIELSGGAAARIAPFADIRDAGALLQRAGFALPVTDVDTVTVRYNSMFDLLKDIRAMGMQNILVDRSKKPLTRSVFMRAAQIYAERFSDPDGRVRASFSTLWMSGWKPHESQQKPLKPGSAKASLADALQQLQVKPEDG</sequence>
<proteinExistence type="predicted"/>
<dbReference type="GO" id="GO:0008757">
    <property type="term" value="F:S-adenosylmethionine-dependent methyltransferase activity"/>
    <property type="evidence" value="ECO:0007669"/>
    <property type="project" value="InterPro"/>
</dbReference>
<comment type="caution">
    <text evidence="4">The sequence shown here is derived from an EMBL/GenBank/DDBJ whole genome shotgun (WGS) entry which is preliminary data.</text>
</comment>
<dbReference type="Pfam" id="PF08241">
    <property type="entry name" value="Methyltransf_11"/>
    <property type="match status" value="1"/>
</dbReference>
<dbReference type="Proteomes" id="UP000555393">
    <property type="component" value="Unassembled WGS sequence"/>
</dbReference>
<dbReference type="Gene3D" id="3.40.50.150">
    <property type="entry name" value="Vaccinia Virus protein VP39"/>
    <property type="match status" value="1"/>
</dbReference>
<dbReference type="RefSeq" id="WP_184221747.1">
    <property type="nucleotide sequence ID" value="NZ_JACIIU010000004.1"/>
</dbReference>
<dbReference type="AlphaFoldDB" id="A0A841LWH5"/>
<keyword evidence="2 4" id="KW-0808">Transferase</keyword>
<accession>A0A841LWH5</accession>
<protein>
    <submittedName>
        <fullName evidence="4">SAM-dependent methyltransferase</fullName>
    </submittedName>
</protein>
<name>A0A841LWH5_9HYPH</name>
<dbReference type="GO" id="GO:0032259">
    <property type="term" value="P:methylation"/>
    <property type="evidence" value="ECO:0007669"/>
    <property type="project" value="UniProtKB-KW"/>
</dbReference>
<dbReference type="PANTHER" id="PTHR13090">
    <property type="entry name" value="ARGININE-HYDROXYLASE NDUFAF5, MITOCHONDRIAL"/>
    <property type="match status" value="1"/>
</dbReference>
<dbReference type="CDD" id="cd02440">
    <property type="entry name" value="AdoMet_MTases"/>
    <property type="match status" value="1"/>
</dbReference>
<dbReference type="PANTHER" id="PTHR13090:SF1">
    <property type="entry name" value="ARGININE-HYDROXYLASE NDUFAF5, MITOCHONDRIAL"/>
    <property type="match status" value="1"/>
</dbReference>
<dbReference type="EMBL" id="JACIIU010000004">
    <property type="protein sequence ID" value="MBB6260912.1"/>
    <property type="molecule type" value="Genomic_DNA"/>
</dbReference>
<dbReference type="InterPro" id="IPR029063">
    <property type="entry name" value="SAM-dependent_MTases_sf"/>
</dbReference>
<keyword evidence="5" id="KW-1185">Reference proteome</keyword>
<dbReference type="SUPFAM" id="SSF53335">
    <property type="entry name" value="S-adenosyl-L-methionine-dependent methyltransferases"/>
    <property type="match status" value="1"/>
</dbReference>
<evidence type="ECO:0000313" key="4">
    <source>
        <dbReference type="EMBL" id="MBB6260912.1"/>
    </source>
</evidence>
<dbReference type="InterPro" id="IPR050602">
    <property type="entry name" value="Malonyl-ACP_OMT"/>
</dbReference>
<dbReference type="InterPro" id="IPR013216">
    <property type="entry name" value="Methyltransf_11"/>
</dbReference>
<keyword evidence="1 4" id="KW-0489">Methyltransferase</keyword>
<feature type="domain" description="Methyltransferase type 11" evidence="3">
    <location>
        <begin position="100"/>
        <end position="143"/>
    </location>
</feature>